<feature type="compositionally biased region" description="Acidic residues" evidence="1">
    <location>
        <begin position="51"/>
        <end position="68"/>
    </location>
</feature>
<organism evidence="2 3">
    <name type="scientific">Gymnodraco acuticeps</name>
    <name type="common">Antarctic dragonfish</name>
    <dbReference type="NCBI Taxonomy" id="8218"/>
    <lineage>
        <taxon>Eukaryota</taxon>
        <taxon>Metazoa</taxon>
        <taxon>Chordata</taxon>
        <taxon>Craniata</taxon>
        <taxon>Vertebrata</taxon>
        <taxon>Euteleostomi</taxon>
        <taxon>Actinopterygii</taxon>
        <taxon>Neopterygii</taxon>
        <taxon>Teleostei</taxon>
        <taxon>Neoteleostei</taxon>
        <taxon>Acanthomorphata</taxon>
        <taxon>Eupercaria</taxon>
        <taxon>Perciformes</taxon>
        <taxon>Notothenioidei</taxon>
        <taxon>Bathydraconidae</taxon>
        <taxon>Gymnodraco</taxon>
    </lineage>
</organism>
<reference evidence="3" key="1">
    <citation type="submission" date="2025-08" db="UniProtKB">
        <authorList>
            <consortium name="RefSeq"/>
        </authorList>
    </citation>
    <scope>IDENTIFICATION</scope>
</reference>
<name>A0A6P8VHM7_GYMAC</name>
<proteinExistence type="predicted"/>
<sequence length="208" mass="22147">MEEKAPKAGKSKKSARQGGGGADGSSRGADGSSRGAEGSSGGGKKCRGPEEVEDASEASEMEEGELSEDPGGVKVFGSPNEEQKGQGKRRSRCEEEKKTSAENAGLIARRKADKAREVEKKRAVSTEGELGRETSIRLDEPNTSGQSQRLIMEEHVALTAVWFGQVEVQSGGTRSITICSRTRKCTSNASVPGPVYLWLQRAEELTCT</sequence>
<dbReference type="KEGG" id="gacu:117557989"/>
<evidence type="ECO:0000256" key="1">
    <source>
        <dbReference type="SAM" id="MobiDB-lite"/>
    </source>
</evidence>
<feature type="region of interest" description="Disordered" evidence="1">
    <location>
        <begin position="1"/>
        <end position="114"/>
    </location>
</feature>
<dbReference type="RefSeq" id="XP_034089834.1">
    <property type="nucleotide sequence ID" value="XM_034233943.1"/>
</dbReference>
<evidence type="ECO:0000313" key="3">
    <source>
        <dbReference type="RefSeq" id="XP_034089834.1"/>
    </source>
</evidence>
<protein>
    <submittedName>
        <fullName evidence="3">Uncharacterized protein LOC117557989</fullName>
    </submittedName>
</protein>
<dbReference type="Proteomes" id="UP000515161">
    <property type="component" value="Unplaced"/>
</dbReference>
<dbReference type="InParanoid" id="A0A6P8VHM7"/>
<gene>
    <name evidence="3" type="primary">LOC117557989</name>
</gene>
<dbReference type="AlphaFoldDB" id="A0A6P8VHM7"/>
<accession>A0A6P8VHM7</accession>
<feature type="compositionally biased region" description="Low complexity" evidence="1">
    <location>
        <begin position="24"/>
        <end position="37"/>
    </location>
</feature>
<keyword evidence="2" id="KW-1185">Reference proteome</keyword>
<evidence type="ECO:0000313" key="2">
    <source>
        <dbReference type="Proteomes" id="UP000515161"/>
    </source>
</evidence>
<dbReference type="GeneID" id="117557989"/>